<reference evidence="2 3" key="1">
    <citation type="journal article" date="2018" name="Cell">
        <title>The Chara Genome: Secondary Complexity and Implications for Plant Terrestrialization.</title>
        <authorList>
            <person name="Nishiyama T."/>
            <person name="Sakayama H."/>
            <person name="Vries J.D."/>
            <person name="Buschmann H."/>
            <person name="Saint-Marcoux D."/>
            <person name="Ullrich K.K."/>
            <person name="Haas F.B."/>
            <person name="Vanderstraeten L."/>
            <person name="Becker D."/>
            <person name="Lang D."/>
            <person name="Vosolsobe S."/>
            <person name="Rombauts S."/>
            <person name="Wilhelmsson P.K.I."/>
            <person name="Janitza P."/>
            <person name="Kern R."/>
            <person name="Heyl A."/>
            <person name="Rumpler F."/>
            <person name="Villalobos L.I.A.C."/>
            <person name="Clay J.M."/>
            <person name="Skokan R."/>
            <person name="Toyoda A."/>
            <person name="Suzuki Y."/>
            <person name="Kagoshima H."/>
            <person name="Schijlen E."/>
            <person name="Tajeshwar N."/>
            <person name="Catarino B."/>
            <person name="Hetherington A.J."/>
            <person name="Saltykova A."/>
            <person name="Bonnot C."/>
            <person name="Breuninger H."/>
            <person name="Symeonidi A."/>
            <person name="Radhakrishnan G.V."/>
            <person name="Van Nieuwerburgh F."/>
            <person name="Deforce D."/>
            <person name="Chang C."/>
            <person name="Karol K.G."/>
            <person name="Hedrich R."/>
            <person name="Ulvskov P."/>
            <person name="Glockner G."/>
            <person name="Delwiche C.F."/>
            <person name="Petrasek J."/>
            <person name="Van de Peer Y."/>
            <person name="Friml J."/>
            <person name="Beilby M."/>
            <person name="Dolan L."/>
            <person name="Kohara Y."/>
            <person name="Sugano S."/>
            <person name="Fujiyama A."/>
            <person name="Delaux P.-M."/>
            <person name="Quint M."/>
            <person name="TheiBen G."/>
            <person name="Hagemann M."/>
            <person name="Harholt J."/>
            <person name="Dunand C."/>
            <person name="Zachgo S."/>
            <person name="Langdale J."/>
            <person name="Maumus F."/>
            <person name="Straeten D.V.D."/>
            <person name="Gould S.B."/>
            <person name="Rensing S.A."/>
        </authorList>
    </citation>
    <scope>NUCLEOTIDE SEQUENCE [LARGE SCALE GENOMIC DNA]</scope>
    <source>
        <strain evidence="2 3">S276</strain>
    </source>
</reference>
<evidence type="ECO:0000256" key="1">
    <source>
        <dbReference type="SAM" id="MobiDB-lite"/>
    </source>
</evidence>
<sequence>MKLLIIQAWITEVEGDLLGFVFGAVEPSHLQTIVWELTIPLAQLVDDLPLDIISRCDESRVPHVLPRRLTLYLQWSACLEDRTGGGSYPSRAEYLNPRAIIDILFFSPRTVVEERVVEEEAEVEDESGEETSEEEGSYNEYSEEESGGEGEEEEEDQLEEEEESEWETLGEEVDRAKAQEEDPKAARRREEIAPRKQPLEFASGADLSMSDNPTKDPEAPKNDDGDPTAETSSALTRRRWSRSRSPSPRPPVRPRVDAGHRASSPVVIPPSP</sequence>
<dbReference type="AlphaFoldDB" id="A0A388L537"/>
<feature type="compositionally biased region" description="Acidic residues" evidence="1">
    <location>
        <begin position="116"/>
        <end position="171"/>
    </location>
</feature>
<accession>A0A388L537</accession>
<dbReference type="Proteomes" id="UP000265515">
    <property type="component" value="Unassembled WGS sequence"/>
</dbReference>
<organism evidence="2 3">
    <name type="scientific">Chara braunii</name>
    <name type="common">Braun's stonewort</name>
    <dbReference type="NCBI Taxonomy" id="69332"/>
    <lineage>
        <taxon>Eukaryota</taxon>
        <taxon>Viridiplantae</taxon>
        <taxon>Streptophyta</taxon>
        <taxon>Charophyceae</taxon>
        <taxon>Charales</taxon>
        <taxon>Characeae</taxon>
        <taxon>Chara</taxon>
    </lineage>
</organism>
<proteinExistence type="predicted"/>
<evidence type="ECO:0000313" key="3">
    <source>
        <dbReference type="Proteomes" id="UP000265515"/>
    </source>
</evidence>
<keyword evidence="3" id="KW-1185">Reference proteome</keyword>
<gene>
    <name evidence="2" type="ORF">CBR_g23864</name>
</gene>
<dbReference type="EMBL" id="BFEA01000267">
    <property type="protein sequence ID" value="GBG77415.1"/>
    <property type="molecule type" value="Genomic_DNA"/>
</dbReference>
<feature type="compositionally biased region" description="Basic and acidic residues" evidence="1">
    <location>
        <begin position="213"/>
        <end position="224"/>
    </location>
</feature>
<name>A0A388L537_CHABU</name>
<evidence type="ECO:0000313" key="2">
    <source>
        <dbReference type="EMBL" id="GBG77415.1"/>
    </source>
</evidence>
<feature type="compositionally biased region" description="Basic and acidic residues" evidence="1">
    <location>
        <begin position="172"/>
        <end position="198"/>
    </location>
</feature>
<feature type="region of interest" description="Disordered" evidence="1">
    <location>
        <begin position="116"/>
        <end position="272"/>
    </location>
</feature>
<dbReference type="Gramene" id="GBG77415">
    <property type="protein sequence ID" value="GBG77415"/>
    <property type="gene ID" value="CBR_g23864"/>
</dbReference>
<comment type="caution">
    <text evidence="2">The sequence shown here is derived from an EMBL/GenBank/DDBJ whole genome shotgun (WGS) entry which is preliminary data.</text>
</comment>
<protein>
    <submittedName>
        <fullName evidence="2">Uncharacterized protein</fullName>
    </submittedName>
</protein>